<evidence type="ECO:0000313" key="3">
    <source>
        <dbReference type="Proteomes" id="UP000682733"/>
    </source>
</evidence>
<comment type="caution">
    <text evidence="2">The sequence shown here is derived from an EMBL/GenBank/DDBJ whole genome shotgun (WGS) entry which is preliminary data.</text>
</comment>
<name>A0A8S2SZB3_9BILA</name>
<evidence type="ECO:0000313" key="2">
    <source>
        <dbReference type="EMBL" id="CAF4251076.1"/>
    </source>
</evidence>
<dbReference type="AlphaFoldDB" id="A0A8S2SZB3"/>
<feature type="compositionally biased region" description="Polar residues" evidence="1">
    <location>
        <begin position="51"/>
        <end position="61"/>
    </location>
</feature>
<sequence>MKNGRRSTTNDRTKSKKPMHALTTIMSFFGQTVLQTLKIDGVHSHFSFGDNNARTIPTSPQHGLEKSSPGGSSPHTEGRRGKPNLPPFKLEFEDRQKPMEIKLLNDLVKYDDRSNVNAASYSTRPQSPHILLVFANNSSIYEMLFESKLMADFDM</sequence>
<protein>
    <submittedName>
        <fullName evidence="2">Uncharacterized protein</fullName>
    </submittedName>
</protein>
<proteinExistence type="predicted"/>
<feature type="region of interest" description="Disordered" evidence="1">
    <location>
        <begin position="51"/>
        <end position="89"/>
    </location>
</feature>
<dbReference type="EMBL" id="CAJOBA010052062">
    <property type="protein sequence ID" value="CAF4251076.1"/>
    <property type="molecule type" value="Genomic_DNA"/>
</dbReference>
<accession>A0A8S2SZB3</accession>
<organism evidence="2 3">
    <name type="scientific">Didymodactylos carnosus</name>
    <dbReference type="NCBI Taxonomy" id="1234261"/>
    <lineage>
        <taxon>Eukaryota</taxon>
        <taxon>Metazoa</taxon>
        <taxon>Spiralia</taxon>
        <taxon>Gnathifera</taxon>
        <taxon>Rotifera</taxon>
        <taxon>Eurotatoria</taxon>
        <taxon>Bdelloidea</taxon>
        <taxon>Philodinida</taxon>
        <taxon>Philodinidae</taxon>
        <taxon>Didymodactylos</taxon>
    </lineage>
</organism>
<gene>
    <name evidence="2" type="ORF">TMI583_LOCUS36045</name>
</gene>
<dbReference type="Proteomes" id="UP000682733">
    <property type="component" value="Unassembled WGS sequence"/>
</dbReference>
<evidence type="ECO:0000256" key="1">
    <source>
        <dbReference type="SAM" id="MobiDB-lite"/>
    </source>
</evidence>
<reference evidence="2" key="1">
    <citation type="submission" date="2021-02" db="EMBL/GenBank/DDBJ databases">
        <authorList>
            <person name="Nowell W R."/>
        </authorList>
    </citation>
    <scope>NUCLEOTIDE SEQUENCE</scope>
</reference>